<dbReference type="PANTHER" id="PTHR30303:SF4">
    <property type="entry name" value="HYDROGENASE EXPRESSION_FORMATION PROTEIN HYPE"/>
    <property type="match status" value="1"/>
</dbReference>
<dbReference type="EMBL" id="AP014924">
    <property type="protein sequence ID" value="BAS27292.1"/>
    <property type="molecule type" value="Genomic_DNA"/>
</dbReference>
<feature type="domain" description="PurM-like N-terminal" evidence="2">
    <location>
        <begin position="35"/>
        <end position="139"/>
    </location>
</feature>
<feature type="domain" description="PurM-like C-terminal" evidence="3">
    <location>
        <begin position="151"/>
        <end position="300"/>
    </location>
</feature>
<dbReference type="InterPro" id="IPR010918">
    <property type="entry name" value="PurM-like_C_dom"/>
</dbReference>
<dbReference type="STRING" id="1555112.LIP_1443"/>
<sequence length="335" mass="35001">MQAGKLSTAELRRRVLTHLGHRRPEVRVRAGVGLDSAVIDLGGDLCVVSSDPITGAGEGAGRLAVVVSCNDVAAMGAVPVGVQVTLLLPEGAGPEDVERFMEEVSGACEALGIEVLGGHTEITSRVTAPVLVTTAVGRVPPERLVQASGARAGDGLVVTKGVGLEGTAILATDFAQDLEPRVGAEVLARARRFTEELSVVAEALAAARLGATAMHDVTEGGLYGACREMALASGLGVELWTDHLPVRPETRAICEVLGMDPAGLISSGTLLIAAPDPEAMAGGLKEEGFQAFPVGRLVPSGFWRLERKPFPGPGAGRRPFPEDEEDELWRFLRTR</sequence>
<dbReference type="CDD" id="cd06061">
    <property type="entry name" value="PurM-like1"/>
    <property type="match status" value="1"/>
</dbReference>
<dbReference type="PANTHER" id="PTHR30303">
    <property type="entry name" value="HYDROGENASE ISOENZYMES FORMATION PROTEIN HYPE"/>
    <property type="match status" value="1"/>
</dbReference>
<evidence type="ECO:0000259" key="2">
    <source>
        <dbReference type="Pfam" id="PF00586"/>
    </source>
</evidence>
<organism evidence="4 5">
    <name type="scientific">Limnochorda pilosa</name>
    <dbReference type="NCBI Taxonomy" id="1555112"/>
    <lineage>
        <taxon>Bacteria</taxon>
        <taxon>Bacillati</taxon>
        <taxon>Bacillota</taxon>
        <taxon>Limnochordia</taxon>
        <taxon>Limnochordales</taxon>
        <taxon>Limnochordaceae</taxon>
        <taxon>Limnochorda</taxon>
    </lineage>
</organism>
<dbReference type="Pfam" id="PF00586">
    <property type="entry name" value="AIRS"/>
    <property type="match status" value="1"/>
</dbReference>
<reference evidence="5" key="1">
    <citation type="submission" date="2015-07" db="EMBL/GenBank/DDBJ databases">
        <title>Complete genome sequence and phylogenetic analysis of Limnochorda pilosa.</title>
        <authorList>
            <person name="Watanabe M."/>
            <person name="Kojima H."/>
            <person name="Fukui M."/>
        </authorList>
    </citation>
    <scope>NUCLEOTIDE SEQUENCE [LARGE SCALE GENOMIC DNA]</scope>
    <source>
        <strain evidence="5">HC45</strain>
    </source>
</reference>
<dbReference type="InterPro" id="IPR016188">
    <property type="entry name" value="PurM-like_N"/>
</dbReference>
<evidence type="ECO:0000313" key="4">
    <source>
        <dbReference type="EMBL" id="BAS27292.1"/>
    </source>
</evidence>
<dbReference type="InterPro" id="IPR036921">
    <property type="entry name" value="PurM-like_N_sf"/>
</dbReference>
<name>A0A0K2SJV7_LIMPI</name>
<proteinExistence type="inferred from homology"/>
<keyword evidence="5" id="KW-1185">Reference proteome</keyword>
<dbReference type="Gene3D" id="3.90.650.10">
    <property type="entry name" value="PurM-like C-terminal domain"/>
    <property type="match status" value="1"/>
</dbReference>
<dbReference type="AlphaFoldDB" id="A0A0K2SJV7"/>
<dbReference type="PIRSF" id="PIRSF005644">
    <property type="entry name" value="Hdrgns_mtr_HypE"/>
    <property type="match status" value="1"/>
</dbReference>
<dbReference type="OrthoDB" id="9801934at2"/>
<dbReference type="InterPro" id="IPR036676">
    <property type="entry name" value="PurM-like_C_sf"/>
</dbReference>
<reference evidence="5" key="2">
    <citation type="journal article" date="2016" name="Int. J. Syst. Evol. Microbiol.">
        <title>Complete genome sequence and cell structure of Limnochorda pilosa, a Gram-negative spore-former within the phylum Firmicutes.</title>
        <authorList>
            <person name="Watanabe M."/>
            <person name="Kojima H."/>
            <person name="Fukui M."/>
        </authorList>
    </citation>
    <scope>NUCLEOTIDE SEQUENCE [LARGE SCALE GENOMIC DNA]</scope>
    <source>
        <strain evidence="5">HC45</strain>
    </source>
</reference>
<dbReference type="SUPFAM" id="SSF56042">
    <property type="entry name" value="PurM C-terminal domain-like"/>
    <property type="match status" value="1"/>
</dbReference>
<accession>A0A0K2SJV7</accession>
<evidence type="ECO:0000259" key="3">
    <source>
        <dbReference type="Pfam" id="PF02769"/>
    </source>
</evidence>
<gene>
    <name evidence="4" type="ORF">LIP_1443</name>
</gene>
<dbReference type="InterPro" id="IPR011854">
    <property type="entry name" value="HypE"/>
</dbReference>
<dbReference type="RefSeq" id="WP_068135949.1">
    <property type="nucleotide sequence ID" value="NZ_AP014924.1"/>
</dbReference>
<evidence type="ECO:0000256" key="1">
    <source>
        <dbReference type="ARBA" id="ARBA00006243"/>
    </source>
</evidence>
<protein>
    <submittedName>
        <fullName evidence="4">AIR synthase</fullName>
    </submittedName>
</protein>
<dbReference type="SUPFAM" id="SSF55326">
    <property type="entry name" value="PurM N-terminal domain-like"/>
    <property type="match status" value="1"/>
</dbReference>
<dbReference type="Gene3D" id="3.30.1330.10">
    <property type="entry name" value="PurM-like, N-terminal domain"/>
    <property type="match status" value="1"/>
</dbReference>
<evidence type="ECO:0000313" key="5">
    <source>
        <dbReference type="Proteomes" id="UP000065807"/>
    </source>
</evidence>
<dbReference type="KEGG" id="lpil:LIP_1443"/>
<comment type="similarity">
    <text evidence="1">Belongs to the HypE family.</text>
</comment>
<dbReference type="PATRIC" id="fig|1555112.3.peg.1479"/>
<dbReference type="GO" id="GO:0051604">
    <property type="term" value="P:protein maturation"/>
    <property type="evidence" value="ECO:0007669"/>
    <property type="project" value="TreeGrafter"/>
</dbReference>
<dbReference type="Proteomes" id="UP000065807">
    <property type="component" value="Chromosome"/>
</dbReference>
<dbReference type="Pfam" id="PF02769">
    <property type="entry name" value="AIRS_C"/>
    <property type="match status" value="1"/>
</dbReference>